<dbReference type="AlphaFoldDB" id="A0A0E0DCZ0"/>
<dbReference type="Gramene" id="OMERI04G08290.1">
    <property type="protein sequence ID" value="OMERI04G08290.1"/>
    <property type="gene ID" value="OMERI04G08290"/>
</dbReference>
<name>A0A0E0DCZ0_9ORYZ</name>
<dbReference type="HOGENOM" id="CLU_2227467_0_0_1"/>
<proteinExistence type="predicted"/>
<accession>A0A0E0DCZ0</accession>
<organism evidence="1">
    <name type="scientific">Oryza meridionalis</name>
    <dbReference type="NCBI Taxonomy" id="40149"/>
    <lineage>
        <taxon>Eukaryota</taxon>
        <taxon>Viridiplantae</taxon>
        <taxon>Streptophyta</taxon>
        <taxon>Embryophyta</taxon>
        <taxon>Tracheophyta</taxon>
        <taxon>Spermatophyta</taxon>
        <taxon>Magnoliopsida</taxon>
        <taxon>Liliopsida</taxon>
        <taxon>Poales</taxon>
        <taxon>Poaceae</taxon>
        <taxon>BOP clade</taxon>
        <taxon>Oryzoideae</taxon>
        <taxon>Oryzeae</taxon>
        <taxon>Oryzinae</taxon>
        <taxon>Oryza</taxon>
    </lineage>
</organism>
<evidence type="ECO:0000313" key="1">
    <source>
        <dbReference type="EnsemblPlants" id="OMERI04G08290.1"/>
    </source>
</evidence>
<dbReference type="EnsemblPlants" id="OMERI04G08290.1">
    <property type="protein sequence ID" value="OMERI04G08290.1"/>
    <property type="gene ID" value="OMERI04G08290"/>
</dbReference>
<protein>
    <submittedName>
        <fullName evidence="1">Uncharacterized protein</fullName>
    </submittedName>
</protein>
<keyword evidence="2" id="KW-1185">Reference proteome</keyword>
<reference evidence="1" key="2">
    <citation type="submission" date="2018-05" db="EMBL/GenBank/DDBJ databases">
        <title>OmerRS3 (Oryza meridionalis Reference Sequence Version 3).</title>
        <authorList>
            <person name="Zhang J."/>
            <person name="Kudrna D."/>
            <person name="Lee S."/>
            <person name="Talag J."/>
            <person name="Welchert J."/>
            <person name="Wing R.A."/>
        </authorList>
    </citation>
    <scope>NUCLEOTIDE SEQUENCE [LARGE SCALE GENOMIC DNA]</scope>
    <source>
        <strain evidence="1">cv. OR44</strain>
    </source>
</reference>
<sequence length="106" mass="11728">MSGLGVVVGKRLLKEIAAAAWLRSMPLDVDIKVPAGDLRLALVNAEYWDYTQRRADVYAVRIPYEKVIRVRILGDQLHTQGSGAEIRSSALKIPCKNVTRVRILGG</sequence>
<reference evidence="1" key="1">
    <citation type="submission" date="2015-04" db="UniProtKB">
        <authorList>
            <consortium name="EnsemblPlants"/>
        </authorList>
    </citation>
    <scope>IDENTIFICATION</scope>
</reference>
<dbReference type="Proteomes" id="UP000008021">
    <property type="component" value="Chromosome 4"/>
</dbReference>
<evidence type="ECO:0000313" key="2">
    <source>
        <dbReference type="Proteomes" id="UP000008021"/>
    </source>
</evidence>